<reference evidence="2" key="1">
    <citation type="submission" date="2007-10" db="EMBL/GenBank/DDBJ databases">
        <authorList>
            <person name="Fulton L."/>
            <person name="Clifton S."/>
            <person name="Fulton B."/>
            <person name="Xu J."/>
            <person name="Minx P."/>
            <person name="Pepin K.H."/>
            <person name="Johnson M."/>
            <person name="Thiruvilangam P."/>
            <person name="Bhonagiri V."/>
            <person name="Nash W.E."/>
            <person name="Mardis E.R."/>
            <person name="Wilson R.K."/>
        </authorList>
    </citation>
    <scope>NUCLEOTIDE SEQUENCE [LARGE SCALE GENOMIC DNA]</scope>
    <source>
        <strain evidence="2">DSM 15702</strain>
    </source>
</reference>
<organism evidence="2 3">
    <name type="scientific">[Eubacterium] siraeum DSM 15702</name>
    <dbReference type="NCBI Taxonomy" id="428128"/>
    <lineage>
        <taxon>Bacteria</taxon>
        <taxon>Bacillati</taxon>
        <taxon>Bacillota</taxon>
        <taxon>Clostridia</taxon>
        <taxon>Eubacteriales</taxon>
        <taxon>Oscillospiraceae</taxon>
        <taxon>Oscillospiraceae incertae sedis</taxon>
    </lineage>
</organism>
<keyword evidence="3" id="KW-1185">Reference proteome</keyword>
<evidence type="ECO:0000256" key="1">
    <source>
        <dbReference type="SAM" id="Phobius"/>
    </source>
</evidence>
<evidence type="ECO:0000313" key="3">
    <source>
        <dbReference type="Proteomes" id="UP000005326"/>
    </source>
</evidence>
<keyword evidence="1" id="KW-1133">Transmembrane helix</keyword>
<name>B0MLD3_9FIRM</name>
<sequence length="52" mass="5977">MFALSITQIAVVCNIYFSIKFKYLFIKPSNPTKVIKTEKKKAAKRIALPQFV</sequence>
<proteinExistence type="predicted"/>
<dbReference type="AlphaFoldDB" id="B0MLD3"/>
<reference evidence="2" key="2">
    <citation type="submission" date="2014-06" db="EMBL/GenBank/DDBJ databases">
        <title>Draft genome sequence of Eubacterium siraeum (DSM 15702).</title>
        <authorList>
            <person name="Sudarsanam P."/>
            <person name="Ley R."/>
            <person name="Guruge J."/>
            <person name="Turnbaugh P.J."/>
            <person name="Mahowald M."/>
            <person name="Liep D."/>
            <person name="Gordon J."/>
        </authorList>
    </citation>
    <scope>NUCLEOTIDE SEQUENCE</scope>
    <source>
        <strain evidence="2">DSM 15702</strain>
    </source>
</reference>
<evidence type="ECO:0000313" key="2">
    <source>
        <dbReference type="EMBL" id="EDS01547.1"/>
    </source>
</evidence>
<keyword evidence="1" id="KW-0472">Membrane</keyword>
<feature type="transmembrane region" description="Helical" evidence="1">
    <location>
        <begin position="6"/>
        <end position="26"/>
    </location>
</feature>
<keyword evidence="1" id="KW-0812">Transmembrane</keyword>
<protein>
    <submittedName>
        <fullName evidence="2">Uncharacterized protein</fullName>
    </submittedName>
</protein>
<gene>
    <name evidence="2" type="ORF">EUBSIR_00622</name>
</gene>
<accession>B0MLD3</accession>
<dbReference type="EMBL" id="ABCA03000036">
    <property type="protein sequence ID" value="EDS01547.1"/>
    <property type="molecule type" value="Genomic_DNA"/>
</dbReference>
<comment type="caution">
    <text evidence="2">The sequence shown here is derived from an EMBL/GenBank/DDBJ whole genome shotgun (WGS) entry which is preliminary data.</text>
</comment>
<dbReference type="Proteomes" id="UP000005326">
    <property type="component" value="Unassembled WGS sequence"/>
</dbReference>